<feature type="domain" description="Phytase-like" evidence="1">
    <location>
        <begin position="63"/>
        <end position="397"/>
    </location>
</feature>
<evidence type="ECO:0000259" key="1">
    <source>
        <dbReference type="Pfam" id="PF13449"/>
    </source>
</evidence>
<gene>
    <name evidence="2" type="ORF">JHL22_06740</name>
</gene>
<dbReference type="PANTHER" id="PTHR37957">
    <property type="entry name" value="BLR7070 PROTEIN"/>
    <property type="match status" value="1"/>
</dbReference>
<dbReference type="InterPro" id="IPR027372">
    <property type="entry name" value="Phytase-like_dom"/>
</dbReference>
<evidence type="ECO:0000313" key="2">
    <source>
        <dbReference type="EMBL" id="MBK1780907.1"/>
    </source>
</evidence>
<dbReference type="EMBL" id="JAENGP010000006">
    <property type="protein sequence ID" value="MBK1780907.1"/>
    <property type="molecule type" value="Genomic_DNA"/>
</dbReference>
<evidence type="ECO:0000313" key="3">
    <source>
        <dbReference type="Proteomes" id="UP000635316"/>
    </source>
</evidence>
<protein>
    <submittedName>
        <fullName evidence="2">Esterase-like activity of phytase family protein</fullName>
    </submittedName>
</protein>
<dbReference type="Pfam" id="PF13449">
    <property type="entry name" value="Phytase-like"/>
    <property type="match status" value="1"/>
</dbReference>
<comment type="caution">
    <text evidence="2">The sequence shown here is derived from an EMBL/GenBank/DDBJ whole genome shotgun (WGS) entry which is preliminary data.</text>
</comment>
<sequence>MPAVLEGHAVLPANSVIQAPDNAPQDLKVAGKYTTRARVEELGSLMGKSNGRDTGHKVPFKGQPLQGHSGIQVMDDGSVWIVTDNGFGNKANSPDSMLYANHYNIDWKTGEFKHLETVFLSDPNKKVPFRIIHEDTKERYLTGSDFDLESMQIIGDNLWFGEEFGPFLIKADKNGHVVAVFETEVNGKKIQSPDNYLVATPGAPGETYKTVNLKRSKGYEGMAASVDGKFLYPLLEGPVWDENTKDWEKSGDKTALRVLEFDVGAEKWTGRSWFYPLEASHHAIGDFNMIDATTALIIERDNGEGTPDKACKDGEDPTQCFADLPKFKRVYKVEFSPETAGKDARKIAYIDLLNIQDPNKLARKPLSNGVLQFPFFTIENVDVIDGERIVVGNDNNYPFSSSREPNQQDDNELILLNVKELLQAK</sequence>
<keyword evidence="3" id="KW-1185">Reference proteome</keyword>
<name>A0ABS1EAN8_9BURK</name>
<accession>A0ABS1EAN8</accession>
<dbReference type="PANTHER" id="PTHR37957:SF1">
    <property type="entry name" value="PHYTASE-LIKE DOMAIN-CONTAINING PROTEIN"/>
    <property type="match status" value="1"/>
</dbReference>
<proteinExistence type="predicted"/>
<reference evidence="2 3" key="1">
    <citation type="submission" date="2020-12" db="EMBL/GenBank/DDBJ databases">
        <authorList>
            <person name="Lu T."/>
            <person name="Wang Q."/>
            <person name="Han X."/>
        </authorList>
    </citation>
    <scope>NUCLEOTIDE SEQUENCE [LARGE SCALE GENOMIC DNA]</scope>
    <source>
        <strain evidence="2 3">WQ 585</strain>
    </source>
</reference>
<organism evidence="2 3">
    <name type="scientific">Advenella mandrilli</name>
    <dbReference type="NCBI Taxonomy" id="2800330"/>
    <lineage>
        <taxon>Bacteria</taxon>
        <taxon>Pseudomonadati</taxon>
        <taxon>Pseudomonadota</taxon>
        <taxon>Betaproteobacteria</taxon>
        <taxon>Burkholderiales</taxon>
        <taxon>Alcaligenaceae</taxon>
    </lineage>
</organism>
<dbReference type="Proteomes" id="UP000635316">
    <property type="component" value="Unassembled WGS sequence"/>
</dbReference>